<dbReference type="Proteomes" id="UP000225706">
    <property type="component" value="Unassembled WGS sequence"/>
</dbReference>
<dbReference type="InterPro" id="IPR036397">
    <property type="entry name" value="RNaseH_sf"/>
</dbReference>
<dbReference type="Gene3D" id="3.30.420.10">
    <property type="entry name" value="Ribonuclease H-like superfamily/Ribonuclease H"/>
    <property type="match status" value="1"/>
</dbReference>
<sequence>MCSLQRLEGKAYGAPRSAALPEVEVKEAQPFWNVGMDFAGPLYVKAPTGGMKKVYITLFSCCVTRVLHLELVEDLSAETFIQTLRRFTARRGTPVLIVSDNMKTFKASKKVLKKLYDHPEVTRELSVKKTEWKFTLERAPWGGFFERMVECAKRCLRKRIKAMPNEIIEDEEEGQSRYTRRFRYLSVRLAHLWNQWRHEYLTNLREFHYNKVSDDAKPVQVGDIVTVYEKNKTRGEKKMAVVESLIKGKDEVVRGANIWVIAKGEPTWMSGAVQRLYLIEVKQSNVQIDTQRESVQGNPIAQRCNPRRAAAVDACWKTNLMLDS</sequence>
<dbReference type="SUPFAM" id="SSF53098">
    <property type="entry name" value="Ribonuclease H-like"/>
    <property type="match status" value="1"/>
</dbReference>
<dbReference type="GO" id="GO:0003676">
    <property type="term" value="F:nucleic acid binding"/>
    <property type="evidence" value="ECO:0007669"/>
    <property type="project" value="InterPro"/>
</dbReference>
<proteinExistence type="predicted"/>
<dbReference type="PANTHER" id="PTHR47331">
    <property type="entry name" value="PHD-TYPE DOMAIN-CONTAINING PROTEIN"/>
    <property type="match status" value="1"/>
</dbReference>
<dbReference type="AlphaFoldDB" id="A0A2B4S0D0"/>
<dbReference type="OrthoDB" id="5986873at2759"/>
<dbReference type="STRING" id="50429.A0A2B4S0D0"/>
<protein>
    <recommendedName>
        <fullName evidence="1">DUF5641 domain-containing protein</fullName>
    </recommendedName>
</protein>
<feature type="domain" description="DUF5641" evidence="1">
    <location>
        <begin position="181"/>
        <end position="260"/>
    </location>
</feature>
<gene>
    <name evidence="2" type="ORF">AWC38_SpisGene13529</name>
</gene>
<dbReference type="InterPro" id="IPR040676">
    <property type="entry name" value="DUF5641"/>
</dbReference>
<evidence type="ECO:0000313" key="2">
    <source>
        <dbReference type="EMBL" id="PFX21962.1"/>
    </source>
</evidence>
<comment type="caution">
    <text evidence="2">The sequence shown here is derived from an EMBL/GenBank/DDBJ whole genome shotgun (WGS) entry which is preliminary data.</text>
</comment>
<organism evidence="2 3">
    <name type="scientific">Stylophora pistillata</name>
    <name type="common">Smooth cauliflower coral</name>
    <dbReference type="NCBI Taxonomy" id="50429"/>
    <lineage>
        <taxon>Eukaryota</taxon>
        <taxon>Metazoa</taxon>
        <taxon>Cnidaria</taxon>
        <taxon>Anthozoa</taxon>
        <taxon>Hexacorallia</taxon>
        <taxon>Scleractinia</taxon>
        <taxon>Astrocoeniina</taxon>
        <taxon>Pocilloporidae</taxon>
        <taxon>Stylophora</taxon>
    </lineage>
</organism>
<reference evidence="3" key="1">
    <citation type="journal article" date="2017" name="bioRxiv">
        <title>Comparative analysis of the genomes of Stylophora pistillata and Acropora digitifera provides evidence for extensive differences between species of corals.</title>
        <authorList>
            <person name="Voolstra C.R."/>
            <person name="Li Y."/>
            <person name="Liew Y.J."/>
            <person name="Baumgarten S."/>
            <person name="Zoccola D."/>
            <person name="Flot J.-F."/>
            <person name="Tambutte S."/>
            <person name="Allemand D."/>
            <person name="Aranda M."/>
        </authorList>
    </citation>
    <scope>NUCLEOTIDE SEQUENCE [LARGE SCALE GENOMIC DNA]</scope>
</reference>
<dbReference type="EMBL" id="LSMT01000256">
    <property type="protein sequence ID" value="PFX21962.1"/>
    <property type="molecule type" value="Genomic_DNA"/>
</dbReference>
<accession>A0A2B4S0D0</accession>
<evidence type="ECO:0000313" key="3">
    <source>
        <dbReference type="Proteomes" id="UP000225706"/>
    </source>
</evidence>
<evidence type="ECO:0000259" key="1">
    <source>
        <dbReference type="Pfam" id="PF18701"/>
    </source>
</evidence>
<name>A0A2B4S0D0_STYPI</name>
<keyword evidence="3" id="KW-1185">Reference proteome</keyword>
<dbReference type="Pfam" id="PF18701">
    <property type="entry name" value="DUF5641"/>
    <property type="match status" value="1"/>
</dbReference>
<dbReference type="InterPro" id="IPR012337">
    <property type="entry name" value="RNaseH-like_sf"/>
</dbReference>